<evidence type="ECO:0000313" key="7">
    <source>
        <dbReference type="Proteomes" id="UP001559025"/>
    </source>
</evidence>
<dbReference type="RefSeq" id="WP_368803964.1">
    <property type="nucleotide sequence ID" value="NZ_JAZHFV010000006.1"/>
</dbReference>
<dbReference type="PANTHER" id="PTHR12526">
    <property type="entry name" value="GLYCOSYLTRANSFERASE"/>
    <property type="match status" value="1"/>
</dbReference>
<dbReference type="Gene3D" id="3.40.50.2000">
    <property type="entry name" value="Glycogen Phosphorylase B"/>
    <property type="match status" value="2"/>
</dbReference>
<protein>
    <submittedName>
        <fullName evidence="6">Glycosyltransferase</fullName>
        <ecNumber evidence="6">2.4.-.-</ecNumber>
    </submittedName>
</protein>
<dbReference type="InterPro" id="IPR028098">
    <property type="entry name" value="Glyco_trans_4-like_N"/>
</dbReference>
<feature type="domain" description="Glycosyl transferase family 1" evidence="4">
    <location>
        <begin position="202"/>
        <end position="361"/>
    </location>
</feature>
<name>A0ABV3WWB9_9HYPH</name>
<dbReference type="SUPFAM" id="SSF53756">
    <property type="entry name" value="UDP-Glycosyltransferase/glycogen phosphorylase"/>
    <property type="match status" value="1"/>
</dbReference>
<dbReference type="InterPro" id="IPR001296">
    <property type="entry name" value="Glyco_trans_1"/>
</dbReference>
<evidence type="ECO:0000259" key="4">
    <source>
        <dbReference type="Pfam" id="PF00534"/>
    </source>
</evidence>
<comment type="caution">
    <text evidence="6">The sequence shown here is derived from an EMBL/GenBank/DDBJ whole genome shotgun (WGS) entry which is preliminary data.</text>
</comment>
<dbReference type="PANTHER" id="PTHR12526:SF640">
    <property type="entry name" value="COLANIC ACID BIOSYNTHESIS GLYCOSYLTRANSFERASE WCAL-RELATED"/>
    <property type="match status" value="1"/>
</dbReference>
<evidence type="ECO:0000313" key="6">
    <source>
        <dbReference type="EMBL" id="MEX4008978.1"/>
    </source>
</evidence>
<evidence type="ECO:0000256" key="2">
    <source>
        <dbReference type="ARBA" id="ARBA00022676"/>
    </source>
</evidence>
<comment type="similarity">
    <text evidence="1">Belongs to the glycosyltransferase group 1 family. Glycosyltransferase 4 subfamily.</text>
</comment>
<dbReference type="Pfam" id="PF00534">
    <property type="entry name" value="Glycos_transf_1"/>
    <property type="match status" value="1"/>
</dbReference>
<organism evidence="6 7">
    <name type="scientific">Neoaquamicrobium sediminum</name>
    <dbReference type="NCBI Taxonomy" id="1849104"/>
    <lineage>
        <taxon>Bacteria</taxon>
        <taxon>Pseudomonadati</taxon>
        <taxon>Pseudomonadota</taxon>
        <taxon>Alphaproteobacteria</taxon>
        <taxon>Hyphomicrobiales</taxon>
        <taxon>Phyllobacteriaceae</taxon>
        <taxon>Neoaquamicrobium</taxon>
    </lineage>
</organism>
<dbReference type="Proteomes" id="UP001559025">
    <property type="component" value="Unassembled WGS sequence"/>
</dbReference>
<dbReference type="Pfam" id="PF13579">
    <property type="entry name" value="Glyco_trans_4_4"/>
    <property type="match status" value="1"/>
</dbReference>
<sequence>MKVVHVIGSIDPAFGGPPGVVMRIAAAQAAKGHNVHIVSYADAQAEPRIRRALLDVPGILDVERHLLPEPGRSERILALATRRPLTEIIAGADAVHLHGVWEPILRQAANVARSAGIPYCVRLAGMLDPWSLQQKYWKKRIALALGYRRMLDEAAFIHVLNDDEARLLAPLNLRAPTRTIPNGIFLDEIEPLPPKGSFSNQHSALAGRRFVLFLSRLHTKKGLDYLVDAYARLAPQWPDVDLVIAGPDDGAEASLRSAIATHGLGKRVHLVGGLYGREKLEALCDAACFCLPSRQEGFSVAITEALACGAPVVISKECHFPEVAAVGAGMVVDLNAEAVASALSAILADAETAEAMSAAGRALVRQRFTWPVIADMTLDAYGLARKPNICVAA</sequence>
<dbReference type="EMBL" id="JAZHFV010000006">
    <property type="protein sequence ID" value="MEX4008978.1"/>
    <property type="molecule type" value="Genomic_DNA"/>
</dbReference>
<proteinExistence type="inferred from homology"/>
<accession>A0ABV3WWB9</accession>
<dbReference type="EC" id="2.4.-.-" evidence="6"/>
<keyword evidence="2 6" id="KW-0328">Glycosyltransferase</keyword>
<keyword evidence="7" id="KW-1185">Reference proteome</keyword>
<gene>
    <name evidence="6" type="ORF">V1479_16835</name>
</gene>
<evidence type="ECO:0000259" key="5">
    <source>
        <dbReference type="Pfam" id="PF13579"/>
    </source>
</evidence>
<evidence type="ECO:0000256" key="1">
    <source>
        <dbReference type="ARBA" id="ARBA00009481"/>
    </source>
</evidence>
<keyword evidence="3 6" id="KW-0808">Transferase</keyword>
<feature type="domain" description="Glycosyltransferase subfamily 4-like N-terminal" evidence="5">
    <location>
        <begin position="15"/>
        <end position="183"/>
    </location>
</feature>
<reference evidence="6 7" key="1">
    <citation type="submission" date="2024-01" db="EMBL/GenBank/DDBJ databases">
        <title>New evidence supports the origin of RcGTA from prophage.</title>
        <authorList>
            <person name="Xu Y."/>
            <person name="Liu B."/>
            <person name="Chen F."/>
        </authorList>
    </citation>
    <scope>NUCLEOTIDE SEQUENCE [LARGE SCALE GENOMIC DNA]</scope>
    <source>
        <strain evidence="6 7">CBW1107-2</strain>
    </source>
</reference>
<dbReference type="GO" id="GO:0016757">
    <property type="term" value="F:glycosyltransferase activity"/>
    <property type="evidence" value="ECO:0007669"/>
    <property type="project" value="UniProtKB-KW"/>
</dbReference>
<dbReference type="CDD" id="cd03821">
    <property type="entry name" value="GT4_Bme6-like"/>
    <property type="match status" value="1"/>
</dbReference>
<evidence type="ECO:0000256" key="3">
    <source>
        <dbReference type="ARBA" id="ARBA00022679"/>
    </source>
</evidence>